<keyword evidence="3" id="KW-1185">Reference proteome</keyword>
<comment type="caution">
    <text evidence="2">The sequence shown here is derived from an EMBL/GenBank/DDBJ whole genome shotgun (WGS) entry which is preliminary data.</text>
</comment>
<organism evidence="2 3">
    <name type="scientific">Phyllosticta citricarpa</name>
    <dbReference type="NCBI Taxonomy" id="55181"/>
    <lineage>
        <taxon>Eukaryota</taxon>
        <taxon>Fungi</taxon>
        <taxon>Dikarya</taxon>
        <taxon>Ascomycota</taxon>
        <taxon>Pezizomycotina</taxon>
        <taxon>Dothideomycetes</taxon>
        <taxon>Dothideomycetes incertae sedis</taxon>
        <taxon>Botryosphaeriales</taxon>
        <taxon>Phyllostictaceae</taxon>
        <taxon>Phyllosticta</taxon>
    </lineage>
</organism>
<evidence type="ECO:0000256" key="1">
    <source>
        <dbReference type="SAM" id="MobiDB-lite"/>
    </source>
</evidence>
<feature type="region of interest" description="Disordered" evidence="1">
    <location>
        <begin position="51"/>
        <end position="72"/>
    </location>
</feature>
<evidence type="ECO:0000313" key="2">
    <source>
        <dbReference type="EMBL" id="KAK7542922.1"/>
    </source>
</evidence>
<dbReference type="Proteomes" id="UP001365128">
    <property type="component" value="Unassembled WGS sequence"/>
</dbReference>
<feature type="compositionally biased region" description="Pro residues" evidence="1">
    <location>
        <begin position="161"/>
        <end position="170"/>
    </location>
</feature>
<evidence type="ECO:0000313" key="3">
    <source>
        <dbReference type="Proteomes" id="UP001365128"/>
    </source>
</evidence>
<feature type="region of interest" description="Disordered" evidence="1">
    <location>
        <begin position="127"/>
        <end position="177"/>
    </location>
</feature>
<dbReference type="EMBL" id="JBBPDW010000022">
    <property type="protein sequence ID" value="KAK7542922.1"/>
    <property type="molecule type" value="Genomic_DNA"/>
</dbReference>
<protein>
    <submittedName>
        <fullName evidence="2">Uncharacterized protein</fullName>
    </submittedName>
</protein>
<name>A0ABR1M5N6_9PEZI</name>
<gene>
    <name evidence="2" type="ORF">IWX46DRAFT_660569</name>
</gene>
<accession>A0ABR1M5N6</accession>
<reference evidence="2 3" key="1">
    <citation type="submission" date="2024-04" db="EMBL/GenBank/DDBJ databases">
        <title>Phyllosticta paracitricarpa is synonymous to the EU quarantine fungus P. citricarpa based on phylogenomic analyses.</title>
        <authorList>
            <consortium name="Lawrence Berkeley National Laboratory"/>
            <person name="Van Ingen-Buijs V.A."/>
            <person name="Van Westerhoven A.C."/>
            <person name="Haridas S."/>
            <person name="Skiadas P."/>
            <person name="Martin F."/>
            <person name="Groenewald J.Z."/>
            <person name="Crous P.W."/>
            <person name="Seidl M.F."/>
        </authorList>
    </citation>
    <scope>NUCLEOTIDE SEQUENCE [LARGE SCALE GENOMIC DNA]</scope>
    <source>
        <strain evidence="2 3">CBS 122670</strain>
    </source>
</reference>
<proteinExistence type="predicted"/>
<sequence length="191" mass="21360">MGQNARTTKYIYARPTGHPLCPQFRTYNLVRLPILDTAPTKRDRPASLTLLIPSSKSSPPPPVAHPPSRRHCGRAASCRPLVMRAMARVEPGPAIDTQITIIRRPLDPTLKARPVFQRLLRPPSRYHPLLKTTPCSPRRHPTPNNSPAGCTTCRFRASSPPTAPTEPKTPWPKLVEPTRTVPKVTREFIRP</sequence>